<dbReference type="KEGG" id="dax:FDQ92_10710"/>
<reference evidence="1 2" key="1">
    <citation type="submission" date="2019-05" db="EMBL/GenBank/DDBJ databases">
        <title>The Complete Genome Sequence of the n-alkane-degrading Desulfoglaeba alkanexedens ALDC reveals multiple alkylsuccinate synthase gene clusters.</title>
        <authorList>
            <person name="Callaghan A.V."/>
            <person name="Davidova I.A."/>
            <person name="Duncan K.E."/>
            <person name="Morris B."/>
            <person name="McInerney M.J."/>
        </authorList>
    </citation>
    <scope>NUCLEOTIDE SEQUENCE [LARGE SCALE GENOMIC DNA]</scope>
    <source>
        <strain evidence="1 2">ALDC</strain>
    </source>
</reference>
<organism evidence="1 2">
    <name type="scientific">Desulfoglaeba alkanexedens ALDC</name>
    <dbReference type="NCBI Taxonomy" id="980445"/>
    <lineage>
        <taxon>Bacteria</taxon>
        <taxon>Pseudomonadati</taxon>
        <taxon>Thermodesulfobacteriota</taxon>
        <taxon>Syntrophobacteria</taxon>
        <taxon>Syntrophobacterales</taxon>
        <taxon>Syntrophobacteraceae</taxon>
        <taxon>Desulfoglaeba</taxon>
    </lineage>
</organism>
<sequence>MGADAPHIHHDENRFGQMADMVGRFLKGEATTADMVNGLFSLNFRDDQFWKGALLGAVAVLIFNSDAVHQGLGKLFRSKSSDADAASAAAEKTA</sequence>
<dbReference type="RefSeq" id="WP_137424878.1">
    <property type="nucleotide sequence ID" value="NZ_CP040098.1"/>
</dbReference>
<dbReference type="EMBL" id="CP040098">
    <property type="protein sequence ID" value="QCQ22594.1"/>
    <property type="molecule type" value="Genomic_DNA"/>
</dbReference>
<evidence type="ECO:0000313" key="1">
    <source>
        <dbReference type="EMBL" id="QCQ22594.1"/>
    </source>
</evidence>
<keyword evidence="2" id="KW-1185">Reference proteome</keyword>
<name>A0A4P8L463_9BACT</name>
<reference evidence="1 2" key="2">
    <citation type="submission" date="2019-05" db="EMBL/GenBank/DDBJ databases">
        <authorList>
            <person name="Suflita J.M."/>
            <person name="Marks C.R."/>
        </authorList>
    </citation>
    <scope>NUCLEOTIDE SEQUENCE [LARGE SCALE GENOMIC DNA]</scope>
    <source>
        <strain evidence="1 2">ALDC</strain>
    </source>
</reference>
<dbReference type="Proteomes" id="UP000298602">
    <property type="component" value="Chromosome"/>
</dbReference>
<dbReference type="AlphaFoldDB" id="A0A4P8L463"/>
<proteinExistence type="predicted"/>
<accession>A0A4P8L463</accession>
<protein>
    <submittedName>
        <fullName evidence="1">Uncharacterized protein</fullName>
    </submittedName>
</protein>
<evidence type="ECO:0000313" key="2">
    <source>
        <dbReference type="Proteomes" id="UP000298602"/>
    </source>
</evidence>
<gene>
    <name evidence="1" type="ORF">FDQ92_10710</name>
</gene>